<name>A0A645AVD3_9ZZZZ</name>
<proteinExistence type="predicted"/>
<evidence type="ECO:0000313" key="2">
    <source>
        <dbReference type="EMBL" id="MPM57215.1"/>
    </source>
</evidence>
<feature type="domain" description="Calcineurin-like phosphoesterase" evidence="1">
    <location>
        <begin position="45"/>
        <end position="253"/>
    </location>
</feature>
<gene>
    <name evidence="2" type="ORF">SDC9_104037</name>
</gene>
<evidence type="ECO:0000259" key="1">
    <source>
        <dbReference type="Pfam" id="PF00149"/>
    </source>
</evidence>
<sequence>MKLNREQARRELLMMLEASCNGTYFSTDEVKTHIAELLAPKNIVYMTGDTHGQFDRVINFCTDREVKKENTFIILGDAGLNYYGGRRDALNKKSLSELSITFFCVHGNHEMRPSPSLGYELREYHGGQVWAEPAFPNLVFAVDGEVYEFGSHACIVIGGAYSVDKHYRLARGWGWWEDEQPSEEIKAKVERALADRNWKIDIVLSHTCPVRYEPTEAFLPMIDQSSVDKSTEQWLGEIEGRLSYERWYCGHYHIEKKIDKLRFMSGDFALIPHPLSVAEEEAIVRRMEHQAEVVQACELGGSGSQS</sequence>
<dbReference type="Gene3D" id="3.60.21.10">
    <property type="match status" value="1"/>
</dbReference>
<accession>A0A645AVD3</accession>
<reference evidence="2" key="1">
    <citation type="submission" date="2019-08" db="EMBL/GenBank/DDBJ databases">
        <authorList>
            <person name="Kucharzyk K."/>
            <person name="Murdoch R.W."/>
            <person name="Higgins S."/>
            <person name="Loffler F."/>
        </authorList>
    </citation>
    <scope>NUCLEOTIDE SEQUENCE</scope>
</reference>
<dbReference type="AlphaFoldDB" id="A0A645AVD3"/>
<protein>
    <recommendedName>
        <fullName evidence="1">Calcineurin-like phosphoesterase domain-containing protein</fullName>
    </recommendedName>
</protein>
<dbReference type="CDD" id="cd00838">
    <property type="entry name" value="MPP_superfamily"/>
    <property type="match status" value="1"/>
</dbReference>
<organism evidence="2">
    <name type="scientific">bioreactor metagenome</name>
    <dbReference type="NCBI Taxonomy" id="1076179"/>
    <lineage>
        <taxon>unclassified sequences</taxon>
        <taxon>metagenomes</taxon>
        <taxon>ecological metagenomes</taxon>
    </lineage>
</organism>
<dbReference type="InterPro" id="IPR004843">
    <property type="entry name" value="Calcineurin-like_PHP"/>
</dbReference>
<dbReference type="GO" id="GO:0016787">
    <property type="term" value="F:hydrolase activity"/>
    <property type="evidence" value="ECO:0007669"/>
    <property type="project" value="InterPro"/>
</dbReference>
<dbReference type="InterPro" id="IPR029052">
    <property type="entry name" value="Metallo-depent_PP-like"/>
</dbReference>
<dbReference type="EMBL" id="VSSQ01016150">
    <property type="protein sequence ID" value="MPM57215.1"/>
    <property type="molecule type" value="Genomic_DNA"/>
</dbReference>
<dbReference type="SUPFAM" id="SSF56300">
    <property type="entry name" value="Metallo-dependent phosphatases"/>
    <property type="match status" value="1"/>
</dbReference>
<dbReference type="Pfam" id="PF00149">
    <property type="entry name" value="Metallophos"/>
    <property type="match status" value="1"/>
</dbReference>
<comment type="caution">
    <text evidence="2">The sequence shown here is derived from an EMBL/GenBank/DDBJ whole genome shotgun (WGS) entry which is preliminary data.</text>
</comment>